<gene>
    <name evidence="2" type="ORF">OXD698_LOCUS8375</name>
</gene>
<protein>
    <submittedName>
        <fullName evidence="2">Uncharacterized protein</fullName>
    </submittedName>
</protein>
<reference evidence="2" key="1">
    <citation type="submission" date="2021-02" db="EMBL/GenBank/DDBJ databases">
        <authorList>
            <person name="Nowell W R."/>
        </authorList>
    </citation>
    <scope>NUCLEOTIDE SEQUENCE</scope>
</reference>
<organism evidence="2 3">
    <name type="scientific">Adineta steineri</name>
    <dbReference type="NCBI Taxonomy" id="433720"/>
    <lineage>
        <taxon>Eukaryota</taxon>
        <taxon>Metazoa</taxon>
        <taxon>Spiralia</taxon>
        <taxon>Gnathifera</taxon>
        <taxon>Rotifera</taxon>
        <taxon>Eurotatoria</taxon>
        <taxon>Bdelloidea</taxon>
        <taxon>Adinetida</taxon>
        <taxon>Adinetidae</taxon>
        <taxon>Adineta</taxon>
    </lineage>
</organism>
<evidence type="ECO:0000313" key="3">
    <source>
        <dbReference type="Proteomes" id="UP000663844"/>
    </source>
</evidence>
<feature type="transmembrane region" description="Helical" evidence="1">
    <location>
        <begin position="58"/>
        <end position="76"/>
    </location>
</feature>
<name>A0A818QMT1_9BILA</name>
<keyword evidence="1" id="KW-0812">Transmembrane</keyword>
<feature type="non-terminal residue" evidence="2">
    <location>
        <position position="1"/>
    </location>
</feature>
<keyword evidence="1" id="KW-1133">Transmembrane helix</keyword>
<evidence type="ECO:0000256" key="1">
    <source>
        <dbReference type="SAM" id="Phobius"/>
    </source>
</evidence>
<sequence length="77" mass="8114">SILMVGMDNILYTAASLNGTRVQVPSNGSVIGITQLNNGMILVVDTKSMLYKWENFNANWVLVANGGGMIGIAALAT</sequence>
<comment type="caution">
    <text evidence="2">The sequence shown here is derived from an EMBL/GenBank/DDBJ whole genome shotgun (WGS) entry which is preliminary data.</text>
</comment>
<accession>A0A818QMT1</accession>
<proteinExistence type="predicted"/>
<keyword evidence="1" id="KW-0472">Membrane</keyword>
<evidence type="ECO:0000313" key="2">
    <source>
        <dbReference type="EMBL" id="CAF3639222.1"/>
    </source>
</evidence>
<dbReference type="Proteomes" id="UP000663844">
    <property type="component" value="Unassembled WGS sequence"/>
</dbReference>
<dbReference type="EMBL" id="CAJOAZ010000403">
    <property type="protein sequence ID" value="CAF3639222.1"/>
    <property type="molecule type" value="Genomic_DNA"/>
</dbReference>
<dbReference type="AlphaFoldDB" id="A0A818QMT1"/>